<sequence>MGAIQGKSKILMFRLLSEANTRAAAKLALQTEHSFSYTRNTNSTQTKDGAVNSGGGLETTISIEAVSSRDEINLMLKNSVIDGTKLEVWEIDLGGKKDATGKYPALYARGDLASWEVPSNVEDLENVSTEMNVDGKPVPGFVSLTEDQESEIQYAFRDITKYTEPEVVPGA</sequence>
<dbReference type="PRINTS" id="PR01997">
    <property type="entry name" value="MTP2FAMILY"/>
</dbReference>
<protein>
    <submittedName>
        <fullName evidence="1">Phage major tail protein, TP901-1 family</fullName>
    </submittedName>
</protein>
<dbReference type="Pfam" id="PF06199">
    <property type="entry name" value="Phage_tail_2"/>
    <property type="match status" value="1"/>
</dbReference>
<dbReference type="AlphaFoldDB" id="A0A6C7MNM3"/>
<dbReference type="PRINTS" id="PR01998">
    <property type="entry name" value="MTP2STAPHYLO"/>
</dbReference>
<reference evidence="1" key="1">
    <citation type="submission" date="2019-07" db="EMBL/GenBank/DDBJ databases">
        <authorList>
            <consortium name="GenomeTrakr: Next Generation Sequencing Network for Food Pathogen Tracability"/>
        </authorList>
    </citation>
    <scope>NUCLEOTIDE SEQUENCE</scope>
    <source>
        <strain evidence="1">CFSAN085147</strain>
    </source>
</reference>
<accession>A0A6C7MNM3</accession>
<name>A0A6C7MNM3_LISMN</name>
<gene>
    <name evidence="1" type="ORF">FMU92_07940</name>
</gene>
<proteinExistence type="predicted"/>
<comment type="caution">
    <text evidence="1">The sequence shown here is derived from an EMBL/GenBank/DDBJ whole genome shotgun (WGS) entry which is preliminary data.</text>
</comment>
<evidence type="ECO:0000313" key="1">
    <source>
        <dbReference type="EMBL" id="ECC0538303.1"/>
    </source>
</evidence>
<dbReference type="NCBIfam" id="TIGR02126">
    <property type="entry name" value="phgtail_TP901_1"/>
    <property type="match status" value="1"/>
</dbReference>
<organism evidence="1">
    <name type="scientific">Listeria monocytogenes</name>
    <dbReference type="NCBI Taxonomy" id="1639"/>
    <lineage>
        <taxon>Bacteria</taxon>
        <taxon>Bacillati</taxon>
        <taxon>Bacillota</taxon>
        <taxon>Bacilli</taxon>
        <taxon>Bacillales</taxon>
        <taxon>Listeriaceae</taxon>
        <taxon>Listeria</taxon>
    </lineage>
</organism>
<dbReference type="InterPro" id="IPR011855">
    <property type="entry name" value="Phgtail_TP901_1"/>
</dbReference>
<dbReference type="EMBL" id="AAHZVJ010000002">
    <property type="protein sequence ID" value="ECC0538303.1"/>
    <property type="molecule type" value="Genomic_DNA"/>
</dbReference>
<dbReference type="InterPro" id="IPR022345">
    <property type="entry name" value="Phage_69_Orf23_MTP"/>
</dbReference>